<dbReference type="SMART" id="SM00216">
    <property type="entry name" value="VWD"/>
    <property type="match status" value="1"/>
</dbReference>
<dbReference type="Proteomes" id="UP001460270">
    <property type="component" value="Unassembled WGS sequence"/>
</dbReference>
<evidence type="ECO:0000256" key="1">
    <source>
        <dbReference type="ARBA" id="ARBA00023157"/>
    </source>
</evidence>
<evidence type="ECO:0000313" key="4">
    <source>
        <dbReference type="EMBL" id="KAK7886665.1"/>
    </source>
</evidence>
<feature type="domain" description="VWFD" evidence="3">
    <location>
        <begin position="28"/>
        <end position="222"/>
    </location>
</feature>
<proteinExistence type="predicted"/>
<evidence type="ECO:0000313" key="5">
    <source>
        <dbReference type="Proteomes" id="UP001460270"/>
    </source>
</evidence>
<dbReference type="EMBL" id="JBBPFD010000019">
    <property type="protein sequence ID" value="KAK7886665.1"/>
    <property type="molecule type" value="Genomic_DNA"/>
</dbReference>
<keyword evidence="1" id="KW-1015">Disulfide bond</keyword>
<keyword evidence="5" id="KW-1185">Reference proteome</keyword>
<dbReference type="PROSITE" id="PS51233">
    <property type="entry name" value="VWFD"/>
    <property type="match status" value="1"/>
</dbReference>
<dbReference type="GO" id="GO:0031012">
    <property type="term" value="C:extracellular matrix"/>
    <property type="evidence" value="ECO:0007669"/>
    <property type="project" value="TreeGrafter"/>
</dbReference>
<dbReference type="Pfam" id="PF12714">
    <property type="entry name" value="TILa"/>
    <property type="match status" value="1"/>
</dbReference>
<reference evidence="5" key="1">
    <citation type="submission" date="2024-04" db="EMBL/GenBank/DDBJ databases">
        <title>Salinicola lusitanus LLJ914,a marine bacterium isolated from the Okinawa Trough.</title>
        <authorList>
            <person name="Li J."/>
        </authorList>
    </citation>
    <scope>NUCLEOTIDE SEQUENCE [LARGE SCALE GENOMIC DNA]</scope>
</reference>
<dbReference type="InterPro" id="IPR001846">
    <property type="entry name" value="VWF_type-D"/>
</dbReference>
<evidence type="ECO:0000259" key="3">
    <source>
        <dbReference type="PROSITE" id="PS51233"/>
    </source>
</evidence>
<dbReference type="PANTHER" id="PTHR11339">
    <property type="entry name" value="EXTRACELLULAR MATRIX GLYCOPROTEIN RELATED"/>
    <property type="match status" value="1"/>
</dbReference>
<evidence type="ECO:0000256" key="2">
    <source>
        <dbReference type="ARBA" id="ARBA00023180"/>
    </source>
</evidence>
<name>A0AAW0N1B7_9GOBI</name>
<protein>
    <recommendedName>
        <fullName evidence="3">VWFD domain-containing protein</fullName>
    </recommendedName>
</protein>
<dbReference type="AlphaFoldDB" id="A0AAW0N1B7"/>
<keyword evidence="2" id="KW-0325">Glycoprotein</keyword>
<dbReference type="GO" id="GO:0005615">
    <property type="term" value="C:extracellular space"/>
    <property type="evidence" value="ECO:0007669"/>
    <property type="project" value="TreeGrafter"/>
</dbReference>
<comment type="caution">
    <text evidence="4">The sequence shown here is derived from an EMBL/GenBank/DDBJ whole genome shotgun (WGS) entry which is preliminary data.</text>
</comment>
<gene>
    <name evidence="4" type="ORF">WMY93_026286</name>
</gene>
<dbReference type="PANTHER" id="PTHR11339:SF373">
    <property type="entry name" value="VWFD DOMAIN-CONTAINING PROTEIN"/>
    <property type="match status" value="1"/>
</dbReference>
<dbReference type="Pfam" id="PF00094">
    <property type="entry name" value="VWD"/>
    <property type="match status" value="1"/>
</dbReference>
<organism evidence="4 5">
    <name type="scientific">Mugilogobius chulae</name>
    <name type="common">yellowstripe goby</name>
    <dbReference type="NCBI Taxonomy" id="88201"/>
    <lineage>
        <taxon>Eukaryota</taxon>
        <taxon>Metazoa</taxon>
        <taxon>Chordata</taxon>
        <taxon>Craniata</taxon>
        <taxon>Vertebrata</taxon>
        <taxon>Euteleostomi</taxon>
        <taxon>Actinopterygii</taxon>
        <taxon>Neopterygii</taxon>
        <taxon>Teleostei</taxon>
        <taxon>Neoteleostei</taxon>
        <taxon>Acanthomorphata</taxon>
        <taxon>Gobiaria</taxon>
        <taxon>Gobiiformes</taxon>
        <taxon>Gobioidei</taxon>
        <taxon>Gobiidae</taxon>
        <taxon>Gobionellinae</taxon>
        <taxon>Mugilogobius</taxon>
    </lineage>
</organism>
<accession>A0AAW0N1B7</accession>
<dbReference type="InterPro" id="IPR025615">
    <property type="entry name" value="TILa_dom"/>
</dbReference>
<sequence>MDNCGCEHNGRYLTVGETVVDPHCNSKCVCQASGTVKCDKLHCGSSEVCEVRDGVRGCYGKQGQCVITRRPPSSFDGMTGPMDAVGHMRLVVDMRSCRKGSQSVEIIHVFFKNNTITVNRQHDVWINGRKVSLPGKVGCDISVYMSDRSVVIQRSSALRVTYSITQEVTVIVDTSLSYKMCGACGNYNHNSKDDMTTADGKVVSHVSEVVNSWKAGDFSSCDL</sequence>
<dbReference type="InterPro" id="IPR050780">
    <property type="entry name" value="Mucin_vWF_Thrombospondin_sf"/>
</dbReference>